<name>A0AAN9RUG2_PSOTE</name>
<keyword evidence="2" id="KW-1185">Reference proteome</keyword>
<gene>
    <name evidence="1" type="ORF">VNO78_29005</name>
</gene>
<accession>A0AAN9RUG2</accession>
<dbReference type="Proteomes" id="UP001386955">
    <property type="component" value="Unassembled WGS sequence"/>
</dbReference>
<comment type="caution">
    <text evidence="1">The sequence shown here is derived from an EMBL/GenBank/DDBJ whole genome shotgun (WGS) entry which is preliminary data.</text>
</comment>
<proteinExistence type="predicted"/>
<reference evidence="1 2" key="1">
    <citation type="submission" date="2024-01" db="EMBL/GenBank/DDBJ databases">
        <title>The genomes of 5 underutilized Papilionoideae crops provide insights into root nodulation and disease resistanc.</title>
        <authorList>
            <person name="Jiang F."/>
        </authorList>
    </citation>
    <scope>NUCLEOTIDE SEQUENCE [LARGE SCALE GENOMIC DNA]</scope>
    <source>
        <strain evidence="1">DUOXIRENSHENG_FW03</strain>
        <tissue evidence="1">Leaves</tissue>
    </source>
</reference>
<organism evidence="1 2">
    <name type="scientific">Psophocarpus tetragonolobus</name>
    <name type="common">Winged bean</name>
    <name type="synonym">Dolichos tetragonolobus</name>
    <dbReference type="NCBI Taxonomy" id="3891"/>
    <lineage>
        <taxon>Eukaryota</taxon>
        <taxon>Viridiplantae</taxon>
        <taxon>Streptophyta</taxon>
        <taxon>Embryophyta</taxon>
        <taxon>Tracheophyta</taxon>
        <taxon>Spermatophyta</taxon>
        <taxon>Magnoliopsida</taxon>
        <taxon>eudicotyledons</taxon>
        <taxon>Gunneridae</taxon>
        <taxon>Pentapetalae</taxon>
        <taxon>rosids</taxon>
        <taxon>fabids</taxon>
        <taxon>Fabales</taxon>
        <taxon>Fabaceae</taxon>
        <taxon>Papilionoideae</taxon>
        <taxon>50 kb inversion clade</taxon>
        <taxon>NPAAA clade</taxon>
        <taxon>indigoferoid/millettioid clade</taxon>
        <taxon>Phaseoleae</taxon>
        <taxon>Psophocarpus</taxon>
    </lineage>
</organism>
<sequence length="79" mass="8767">MATLMCLIKMGIKEHYRTEEDGVRKPFASKFGGTEGTKLPFGASSMAVRQCGLGSENNEKVRGKLEERHTFGAKRPNFC</sequence>
<evidence type="ECO:0000313" key="2">
    <source>
        <dbReference type="Proteomes" id="UP001386955"/>
    </source>
</evidence>
<evidence type="ECO:0000313" key="1">
    <source>
        <dbReference type="EMBL" id="KAK7383328.1"/>
    </source>
</evidence>
<dbReference type="AlphaFoldDB" id="A0AAN9RUG2"/>
<protein>
    <submittedName>
        <fullName evidence="1">Uncharacterized protein</fullName>
    </submittedName>
</protein>
<dbReference type="EMBL" id="JAYMYS010000008">
    <property type="protein sequence ID" value="KAK7383328.1"/>
    <property type="molecule type" value="Genomic_DNA"/>
</dbReference>